<dbReference type="GO" id="GO:0008519">
    <property type="term" value="F:ammonium channel activity"/>
    <property type="evidence" value="ECO:0007669"/>
    <property type="project" value="InterPro"/>
</dbReference>
<feature type="transmembrane region" description="Helical" evidence="11">
    <location>
        <begin position="12"/>
        <end position="30"/>
    </location>
</feature>
<keyword evidence="7 11" id="KW-0472">Membrane</keyword>
<dbReference type="NCBIfam" id="TIGR00836">
    <property type="entry name" value="amt"/>
    <property type="match status" value="1"/>
</dbReference>
<dbReference type="SUPFAM" id="SSF58104">
    <property type="entry name" value="Methyl-accepting chemotaxis protein (MCP) signaling domain"/>
    <property type="match status" value="1"/>
</dbReference>
<comment type="similarity">
    <text evidence="2 11">Belongs to the ammonia transporter channel (TC 1.A.11.2) family.</text>
</comment>
<name>A0A1E5LFI7_9BACI</name>
<evidence type="ECO:0000256" key="11">
    <source>
        <dbReference type="RuleBase" id="RU362002"/>
    </source>
</evidence>
<evidence type="ECO:0000256" key="3">
    <source>
        <dbReference type="ARBA" id="ARBA00022448"/>
    </source>
</evidence>
<evidence type="ECO:0000256" key="10">
    <source>
        <dbReference type="PROSITE-ProRule" id="PRU00284"/>
    </source>
</evidence>
<keyword evidence="15" id="KW-1185">Reference proteome</keyword>
<evidence type="ECO:0000259" key="12">
    <source>
        <dbReference type="PROSITE" id="PS50111"/>
    </source>
</evidence>
<dbReference type="InterPro" id="IPR024041">
    <property type="entry name" value="NH4_transpt_AmtB-like_dom"/>
</dbReference>
<evidence type="ECO:0000256" key="1">
    <source>
        <dbReference type="ARBA" id="ARBA00004141"/>
    </source>
</evidence>
<dbReference type="AlphaFoldDB" id="A0A1E5LFI7"/>
<dbReference type="PROSITE" id="PS50885">
    <property type="entry name" value="HAMP"/>
    <property type="match status" value="1"/>
</dbReference>
<protein>
    <recommendedName>
        <fullName evidence="11">Ammonium transporter</fullName>
    </recommendedName>
</protein>
<evidence type="ECO:0000256" key="2">
    <source>
        <dbReference type="ARBA" id="ARBA00005887"/>
    </source>
</evidence>
<evidence type="ECO:0000313" key="15">
    <source>
        <dbReference type="Proteomes" id="UP000095209"/>
    </source>
</evidence>
<dbReference type="Gene3D" id="1.10.287.950">
    <property type="entry name" value="Methyl-accepting chemotaxis protein"/>
    <property type="match status" value="1"/>
</dbReference>
<accession>A0A1E5LFI7</accession>
<dbReference type="PRINTS" id="PR00342">
    <property type="entry name" value="RHESUSRHD"/>
</dbReference>
<evidence type="ECO:0000313" key="14">
    <source>
        <dbReference type="EMBL" id="OEH92841.1"/>
    </source>
</evidence>
<dbReference type="GO" id="GO:0005886">
    <property type="term" value="C:plasma membrane"/>
    <property type="evidence" value="ECO:0007669"/>
    <property type="project" value="UniProtKB-SubCell"/>
</dbReference>
<reference evidence="14 15" key="1">
    <citation type="submission" date="2016-08" db="EMBL/GenBank/DDBJ databases">
        <title>Genome of Bacillus solimangrovi GH2-4.</title>
        <authorList>
            <person name="Lim S."/>
            <person name="Kim B.-C."/>
        </authorList>
    </citation>
    <scope>NUCLEOTIDE SEQUENCE [LARGE SCALE GENOMIC DNA]</scope>
    <source>
        <strain evidence="14 15">GH2-4</strain>
    </source>
</reference>
<dbReference type="InterPro" id="IPR003660">
    <property type="entry name" value="HAMP_dom"/>
</dbReference>
<evidence type="ECO:0000256" key="8">
    <source>
        <dbReference type="ARBA" id="ARBA00023177"/>
    </source>
</evidence>
<feature type="domain" description="Methyl-accepting transducer" evidence="12">
    <location>
        <begin position="510"/>
        <end position="645"/>
    </location>
</feature>
<dbReference type="GO" id="GO:0007165">
    <property type="term" value="P:signal transduction"/>
    <property type="evidence" value="ECO:0007669"/>
    <property type="project" value="UniProtKB-KW"/>
</dbReference>
<evidence type="ECO:0000256" key="5">
    <source>
        <dbReference type="ARBA" id="ARBA00022692"/>
    </source>
</evidence>
<feature type="transmembrane region" description="Helical" evidence="11">
    <location>
        <begin position="121"/>
        <end position="142"/>
    </location>
</feature>
<dbReference type="STRING" id="1305675.BFG57_02270"/>
<dbReference type="PROSITE" id="PS01219">
    <property type="entry name" value="AMMONIUM_TRANSP"/>
    <property type="match status" value="1"/>
</dbReference>
<feature type="transmembrane region" description="Helical" evidence="11">
    <location>
        <begin position="92"/>
        <end position="114"/>
    </location>
</feature>
<comment type="subcellular location">
    <subcellularLocation>
        <location evidence="11">Cell membrane</location>
        <topology evidence="11">Multi-pass membrane protein</topology>
    </subcellularLocation>
    <subcellularLocation>
        <location evidence="1">Membrane</location>
        <topology evidence="1">Multi-pass membrane protein</topology>
    </subcellularLocation>
</comment>
<feature type="domain" description="HAMP" evidence="13">
    <location>
        <begin position="400"/>
        <end position="454"/>
    </location>
</feature>
<feature type="transmembrane region" description="Helical" evidence="11">
    <location>
        <begin position="233"/>
        <end position="259"/>
    </location>
</feature>
<keyword evidence="4" id="KW-1003">Cell membrane</keyword>
<keyword evidence="3 11" id="KW-0813">Transport</keyword>
<dbReference type="Proteomes" id="UP000095209">
    <property type="component" value="Unassembled WGS sequence"/>
</dbReference>
<comment type="similarity">
    <text evidence="9">Belongs to the methyl-accepting chemotaxis (MCP) protein family.</text>
</comment>
<dbReference type="Pfam" id="PF00015">
    <property type="entry name" value="MCPsignal"/>
    <property type="match status" value="1"/>
</dbReference>
<keyword evidence="5 11" id="KW-0812">Transmembrane</keyword>
<evidence type="ECO:0000256" key="9">
    <source>
        <dbReference type="ARBA" id="ARBA00029447"/>
    </source>
</evidence>
<dbReference type="SUPFAM" id="SSF111352">
    <property type="entry name" value="Ammonium transporter"/>
    <property type="match status" value="1"/>
</dbReference>
<dbReference type="PROSITE" id="PS50111">
    <property type="entry name" value="CHEMOTAXIS_TRANSDUC_2"/>
    <property type="match status" value="1"/>
</dbReference>
<organism evidence="14 15">
    <name type="scientific">Bacillus solimangrovi</name>
    <dbReference type="NCBI Taxonomy" id="1305675"/>
    <lineage>
        <taxon>Bacteria</taxon>
        <taxon>Bacillati</taxon>
        <taxon>Bacillota</taxon>
        <taxon>Bacilli</taxon>
        <taxon>Bacillales</taxon>
        <taxon>Bacillaceae</taxon>
        <taxon>Bacillus</taxon>
    </lineage>
</organism>
<evidence type="ECO:0000256" key="7">
    <source>
        <dbReference type="ARBA" id="ARBA00023136"/>
    </source>
</evidence>
<feature type="transmembrane region" description="Helical" evidence="11">
    <location>
        <begin position="162"/>
        <end position="183"/>
    </location>
</feature>
<dbReference type="InterPro" id="IPR001905">
    <property type="entry name" value="Ammonium_transpt"/>
</dbReference>
<dbReference type="SMART" id="SM00283">
    <property type="entry name" value="MA"/>
    <property type="match status" value="1"/>
</dbReference>
<gene>
    <name evidence="14" type="ORF">BFG57_02270</name>
</gene>
<feature type="transmembrane region" description="Helical" evidence="11">
    <location>
        <begin position="51"/>
        <end position="72"/>
    </location>
</feature>
<keyword evidence="6 11" id="KW-1133">Transmembrane helix</keyword>
<dbReference type="InterPro" id="IPR029020">
    <property type="entry name" value="Ammonium/urea_transptr"/>
</dbReference>
<keyword evidence="10" id="KW-0807">Transducer</keyword>
<sequence>MVTVQTHLDFVWILIASILVFFMQAGFTALEAGLIRGKNSINVAMKNVSDLVVSSLIFAFIGFGIMFGQSVGGWFGQDSFFLMSFGQDPWDYAFMLFQIVFAGTAATIVSGAIAERVKFSIYLIGTFFIVTIIYPVFGHWAWGSLWKGDQTGWLERLGFMDFAGSTVVHAIGGWTAFAACLVIGPRIGKYDESGKSISFSPSNTVLAAIGVFIIWLGWFGFNAGSMTQANTSIALIALNTHLAAAGGGIGAMFISLFLSRKVRVEHLLNGVLSGLVSVTAGVNILGPLAATVIGVIGGMIVVFSIRFIEEKLKVDDAIGAISVHGVCGVWGTIGLTFFVEADKLVTGSFLTQLTVQTIGSVVAFAWAFVIGLVVYKGISLFTPLRPSKEDEIIGLNISEHGATNAMLETLTAMNEIAAIKGDLTRRMKVVNGEDTAEINQTFNRVLSTLNSLFNQVKKNSSYVHHSSSEILEYMNVLKLQTDTQMNDVHLAYEHIENTSNWLVNEIQLEDQVIASIQGAFAYMEEVADEIRTIKERVNDLSSIVTDISYVNGETVKSLVSFNDKISDIAKFSTESQGMIDTITYLSDKINVLALNAGIEATRAGKYGKGFVVVAQEIKQLADKSKSSTNNIRTVLGNTVDTIKDGENELTLFAETFDRLNLKFQLMPNAFSKIDNQVSRIYTCMCSFVENLQKVNEDTSKMQKGKLLQLETFESMHNKFQTVYDQMSESFDIVNGMTQQIQQMQAQSHSLKKSVDQFKTK</sequence>
<evidence type="ECO:0000256" key="4">
    <source>
        <dbReference type="ARBA" id="ARBA00022475"/>
    </source>
</evidence>
<dbReference type="InterPro" id="IPR002229">
    <property type="entry name" value="RhesusRHD"/>
</dbReference>
<keyword evidence="8 11" id="KW-0924">Ammonia transport</keyword>
<dbReference type="GO" id="GO:0097272">
    <property type="term" value="P:ammonium homeostasis"/>
    <property type="evidence" value="ECO:0007669"/>
    <property type="project" value="TreeGrafter"/>
</dbReference>
<evidence type="ECO:0000256" key="6">
    <source>
        <dbReference type="ARBA" id="ARBA00022989"/>
    </source>
</evidence>
<dbReference type="Gene3D" id="1.10.3430.10">
    <property type="entry name" value="Ammonium transporter AmtB like domains"/>
    <property type="match status" value="1"/>
</dbReference>
<dbReference type="InterPro" id="IPR004089">
    <property type="entry name" value="MCPsignal_dom"/>
</dbReference>
<dbReference type="InterPro" id="IPR018047">
    <property type="entry name" value="Ammonium_transpt_CS"/>
</dbReference>
<dbReference type="EMBL" id="MJEH01000022">
    <property type="protein sequence ID" value="OEH92841.1"/>
    <property type="molecule type" value="Genomic_DNA"/>
</dbReference>
<feature type="transmembrane region" description="Helical" evidence="11">
    <location>
        <begin position="204"/>
        <end position="221"/>
    </location>
</feature>
<feature type="transmembrane region" description="Helical" evidence="11">
    <location>
        <begin position="358"/>
        <end position="378"/>
    </location>
</feature>
<feature type="transmembrane region" description="Helical" evidence="11">
    <location>
        <begin position="288"/>
        <end position="305"/>
    </location>
</feature>
<dbReference type="Pfam" id="PF00909">
    <property type="entry name" value="Ammonium_transp"/>
    <property type="match status" value="1"/>
</dbReference>
<feature type="transmembrane region" description="Helical" evidence="11">
    <location>
        <begin position="317"/>
        <end position="338"/>
    </location>
</feature>
<dbReference type="PANTHER" id="PTHR11730:SF6">
    <property type="entry name" value="AMMONIUM TRANSPORTER"/>
    <property type="match status" value="1"/>
</dbReference>
<evidence type="ECO:0000259" key="13">
    <source>
        <dbReference type="PROSITE" id="PS50885"/>
    </source>
</evidence>
<dbReference type="PANTHER" id="PTHR11730">
    <property type="entry name" value="AMMONIUM TRANSPORTER"/>
    <property type="match status" value="1"/>
</dbReference>
<proteinExistence type="inferred from homology"/>
<comment type="caution">
    <text evidence="14">The sequence shown here is derived from an EMBL/GenBank/DDBJ whole genome shotgun (WGS) entry which is preliminary data.</text>
</comment>